<dbReference type="KEGG" id="lyj:FKV23_12185"/>
<sequence length="160" mass="17658">MLKLYKQIDGKLHYNEAWAEPENEAIVEHWGVIGEKGETKNHPLAPDLDEDEQISLVLSSAAENGFAPFDDDDMRILLVEYAVEGMGTKADVKKRQDLEGVLNESLGWTGLGHCDGGSIGSGTMEACCYVVDFGIAKDVLIKDLAETRFGDYTRIYDENA</sequence>
<dbReference type="OrthoDB" id="5508028at2"/>
<proteinExistence type="predicted"/>
<evidence type="ECO:0008006" key="3">
    <source>
        <dbReference type="Google" id="ProtNLM"/>
    </source>
</evidence>
<accession>A0A514BTY2</accession>
<evidence type="ECO:0000313" key="2">
    <source>
        <dbReference type="Proteomes" id="UP000317199"/>
    </source>
</evidence>
<reference evidence="1 2" key="1">
    <citation type="submission" date="2019-06" db="EMBL/GenBank/DDBJ databases">
        <title>Lysobacter alkalisoli sp. nov. isolated from saline-alkali soil.</title>
        <authorList>
            <person name="Sun J.-Q."/>
            <person name="Xu L."/>
        </authorList>
    </citation>
    <scope>NUCLEOTIDE SEQUENCE [LARGE SCALE GENOMIC DNA]</scope>
    <source>
        <strain evidence="1 2">SJ-36</strain>
    </source>
</reference>
<keyword evidence="2" id="KW-1185">Reference proteome</keyword>
<dbReference type="Proteomes" id="UP000317199">
    <property type="component" value="Chromosome"/>
</dbReference>
<dbReference type="RefSeq" id="WP_141624087.1">
    <property type="nucleotide sequence ID" value="NZ_CP041242.1"/>
</dbReference>
<dbReference type="AlphaFoldDB" id="A0A514BTY2"/>
<dbReference type="EMBL" id="CP041242">
    <property type="protein sequence ID" value="QDH70755.1"/>
    <property type="molecule type" value="Genomic_DNA"/>
</dbReference>
<name>A0A514BTY2_9GAMM</name>
<organism evidence="1 2">
    <name type="scientific">Marilutibacter alkalisoli</name>
    <dbReference type="NCBI Taxonomy" id="2591633"/>
    <lineage>
        <taxon>Bacteria</taxon>
        <taxon>Pseudomonadati</taxon>
        <taxon>Pseudomonadota</taxon>
        <taxon>Gammaproteobacteria</taxon>
        <taxon>Lysobacterales</taxon>
        <taxon>Lysobacteraceae</taxon>
        <taxon>Marilutibacter</taxon>
    </lineage>
</organism>
<gene>
    <name evidence="1" type="ORF">FKV23_12185</name>
</gene>
<protein>
    <recommendedName>
        <fullName evidence="3">WGR domain-containing protein</fullName>
    </recommendedName>
</protein>
<evidence type="ECO:0000313" key="1">
    <source>
        <dbReference type="EMBL" id="QDH70755.1"/>
    </source>
</evidence>